<feature type="coiled-coil region" evidence="1">
    <location>
        <begin position="1484"/>
        <end position="1516"/>
    </location>
</feature>
<dbReference type="Gene3D" id="2.130.10.10">
    <property type="entry name" value="YVTN repeat-like/Quinoprotein amine dehydrogenase"/>
    <property type="match status" value="1"/>
</dbReference>
<dbReference type="InterPro" id="IPR015943">
    <property type="entry name" value="WD40/YVTN_repeat-like_dom_sf"/>
</dbReference>
<keyword evidence="1" id="KW-0175">Coiled coil</keyword>
<proteinExistence type="predicted"/>
<feature type="compositionally biased region" description="Basic and acidic residues" evidence="2">
    <location>
        <begin position="807"/>
        <end position="826"/>
    </location>
</feature>
<dbReference type="EMBL" id="CCYD01000553">
    <property type="protein sequence ID" value="CEG41387.1"/>
    <property type="molecule type" value="Genomic_DNA"/>
</dbReference>
<organism evidence="3 4">
    <name type="scientific">Plasmopara halstedii</name>
    <name type="common">Downy mildew of sunflower</name>
    <dbReference type="NCBI Taxonomy" id="4781"/>
    <lineage>
        <taxon>Eukaryota</taxon>
        <taxon>Sar</taxon>
        <taxon>Stramenopiles</taxon>
        <taxon>Oomycota</taxon>
        <taxon>Peronosporomycetes</taxon>
        <taxon>Peronosporales</taxon>
        <taxon>Peronosporaceae</taxon>
        <taxon>Plasmopara</taxon>
    </lineage>
</organism>
<sequence>MQCFPKLLTLGGDLQATLEAEEYAQYLFALYLPWLDAYFVVMATSNEDIEYRIMSSDLKTSLMSHMFANIGGQFNTASANTQRRELITADTDGGIKVWAPRAITTAGNGKKFKLVLRVHTAVNMEKKPTYYHLSMSFDGRHIFAATKTKLFLLDAASCHRLPCRISETKSTVSRMECGNSDNSIYIAFKFNLRKVCKYVFVVKGGVVQFQKVAEYEHNQELAVFTESSEYCSSLLVLDVCAAFIVVDVASTQSDNRYSDADVQSEKSAISLPVDSSLKRYIALHTMVASDGRNFAFAVRSTGFCILELVSSNIRGRVPCNKLGCEVSTYYEKSSNNRALMAYDHRFSTTQVGFFQEGISNFHFASIPTLDVSNQMKERNMYLADYVIASDSVIALYSHGLAIKYNLFDNRITTIAPPFQSLDTIATTLVSLPFSGCSCVGIGDSSGAVQIFAISNDTQESNYWISRKQVYANDRVAVLINLTDTILKSHKNVEFSILSVSRRGDVQRWQIKKVDAPSNRIADTDFKWDLLVCFRTEAQNVSTATIKLPEFLFCGFDGGTIECWRLPSEKQIEASHFQQRPPFRVSVVKRVLHAIDLHSTSVLKILCDSQTERIIINERLVTKSFSWVFSYDNDATIFIWSFSLEFFFPHRRIKVHDFIKDIFISQTDRGLNLFAYIDRCVDRVDHLGLGDNEAVKQRLQRAQLLNQREVERHETGGIRSEGHFRASSFTEDASDESQIVHLDVTLPAVESEVTTPQHPCPGTSSAKAFAGLFERASTLIDYEQVKNQTAQIGCDTLQCIQSLSTMPRMDHSPTEGDPYHTRYDSSHDSSQTPRSKNHDDKNIYKRVHVRDTKATYRPVKNSVPSSFQRAKPRVYRTFVNYLHSLPSQTRCAVISTDRVDGETSNTGGMDDDLARIAMPSSTKILHFGVQDKVSVVSLVEDEERFLLDFQPELCRGSKRASVAERTGENSEASNSLLTFPFMSLDLLSNHDRQIELMAASKSKCIREIAKRDDVAVPALEAFESLDISVQVGVLSFTRWFTATPNHQRVREHFLIEELKFAAIDPFIHLELAHAGLSPPEAQHVGQSTSAWLEFVSWYSCGLNTHSQAISSGLVQRRRVEARTEYLKLRLKIISKSERDVQEEVRAGLRKKNREPSQQFFVFEHYDRRSLIETVSLPAWDDTSPEIRLKEIALALMDPVVQFAAMRNDIELPDVSCIDDLDTLTLAEKFMPWWIIADNIHRRDFLIREALEASTNKAIQTMLSRELLAENVKLAHDSDEIVQNFIQVYHNSNTARHTFLKKKMFFFRRQSRIASVAQYGKFPAPLLIETLPLPLMTTFAFNEQASVDKIDIDTFTVDREESNMAIEVELVELNTSSPEYLRDEISREMRCEAAVILLELMAMAHEESMSRVYINGIAQSEEDIQTRLLPKRADFTRSYFFSDLPHPSPTEASSSWQVGSGVDNGDEEYEEKQLQEQEFEHQRLLEERETERFAQLERQAKKARLENEEDEKFALSQRIKQDELSKVLLHQAELEAKRKELLQIAREDSERSHMKEEDNYSNWYLNQLLRNQNGMQLEDQCCFPQKNSELCEDAASLILRLLHEQDLMVAEDHRSKQVFKELQKLESQKIERTTFLSELKSPFCPFYQSSEIPSETFLPRMHWKLKAKSGRTCLKPARAYTIPFEEALVFDELNQVPYLARDSRRFQLLIGMPFRSTNTSKRSRFPTADAIIATQQQQRNLVESNEHQKTTTMTRNDRLLTQIDSSNERIRLPSITAIKNSMTRQAKRQEDFKSQGASDSSRKEQAKNIQHQQNEQTQSLPFFRGNMLVRGRGERRSSHYTFNFEPSKE</sequence>
<dbReference type="Proteomes" id="UP000054928">
    <property type="component" value="Unassembled WGS sequence"/>
</dbReference>
<feature type="compositionally biased region" description="Polar residues" evidence="2">
    <location>
        <begin position="1805"/>
        <end position="1818"/>
    </location>
</feature>
<dbReference type="SUPFAM" id="SSF69322">
    <property type="entry name" value="Tricorn protease domain 2"/>
    <property type="match status" value="1"/>
</dbReference>
<evidence type="ECO:0000256" key="2">
    <source>
        <dbReference type="SAM" id="MobiDB-lite"/>
    </source>
</evidence>
<feature type="region of interest" description="Disordered" evidence="2">
    <location>
        <begin position="1780"/>
        <end position="1847"/>
    </location>
</feature>
<evidence type="ECO:0000256" key="1">
    <source>
        <dbReference type="SAM" id="Coils"/>
    </source>
</evidence>
<reference evidence="4" key="1">
    <citation type="submission" date="2014-09" db="EMBL/GenBank/DDBJ databases">
        <authorList>
            <person name="Sharma Rahul"/>
            <person name="Thines Marco"/>
        </authorList>
    </citation>
    <scope>NUCLEOTIDE SEQUENCE [LARGE SCALE GENOMIC DNA]</scope>
</reference>
<keyword evidence="4" id="KW-1185">Reference proteome</keyword>
<feature type="region of interest" description="Disordered" evidence="2">
    <location>
        <begin position="805"/>
        <end position="842"/>
    </location>
</feature>
<protein>
    <submittedName>
        <fullName evidence="3">WD40/YVTN repeat-like-containing domain</fullName>
    </submittedName>
</protein>
<name>A0A0N7L5G2_PLAHL</name>
<dbReference type="OMA" id="HRRIKVH"/>
<dbReference type="CDD" id="cd22249">
    <property type="entry name" value="UDM1_RNF168_RNF169-like"/>
    <property type="match status" value="1"/>
</dbReference>
<dbReference type="GeneID" id="36406792"/>
<dbReference type="OrthoDB" id="128596at2759"/>
<accession>A0A0N7L5G2</accession>
<dbReference type="RefSeq" id="XP_024577756.1">
    <property type="nucleotide sequence ID" value="XM_024727151.1"/>
</dbReference>
<evidence type="ECO:0000313" key="4">
    <source>
        <dbReference type="Proteomes" id="UP000054928"/>
    </source>
</evidence>
<evidence type="ECO:0000313" key="3">
    <source>
        <dbReference type="EMBL" id="CEG41387.1"/>
    </source>
</evidence>